<proteinExistence type="predicted"/>
<dbReference type="RefSeq" id="WP_008145184.1">
    <property type="nucleotide sequence ID" value="NZ_CABJGD010000051.1"/>
</dbReference>
<protein>
    <recommendedName>
        <fullName evidence="1">START-like domain-containing protein</fullName>
    </recommendedName>
</protein>
<dbReference type="Gene3D" id="3.30.530.20">
    <property type="match status" value="1"/>
</dbReference>
<dbReference type="AlphaFoldDB" id="A0A413SVH8"/>
<evidence type="ECO:0000259" key="1">
    <source>
        <dbReference type="Pfam" id="PF19569"/>
    </source>
</evidence>
<dbReference type="InterPro" id="IPR045736">
    <property type="entry name" value="START_2"/>
</dbReference>
<gene>
    <name evidence="2" type="ORF">DW921_14590</name>
</gene>
<comment type="caution">
    <text evidence="2">The sequence shown here is derived from an EMBL/GenBank/DDBJ whole genome shotgun (WGS) entry which is preliminary data.</text>
</comment>
<feature type="domain" description="START-like" evidence="1">
    <location>
        <begin position="2"/>
        <end position="125"/>
    </location>
</feature>
<dbReference type="SUPFAM" id="SSF55961">
    <property type="entry name" value="Bet v1-like"/>
    <property type="match status" value="1"/>
</dbReference>
<dbReference type="Pfam" id="PF19569">
    <property type="entry name" value="START_2"/>
    <property type="match status" value="1"/>
</dbReference>
<evidence type="ECO:0000313" key="2">
    <source>
        <dbReference type="EMBL" id="RHA72998.1"/>
    </source>
</evidence>
<dbReference type="Proteomes" id="UP000283855">
    <property type="component" value="Unassembled WGS sequence"/>
</dbReference>
<evidence type="ECO:0000313" key="3">
    <source>
        <dbReference type="Proteomes" id="UP000283855"/>
    </source>
</evidence>
<dbReference type="GeneID" id="78405621"/>
<organism evidence="2 3">
    <name type="scientific">Phocaeicola coprophilus</name>
    <dbReference type="NCBI Taxonomy" id="387090"/>
    <lineage>
        <taxon>Bacteria</taxon>
        <taxon>Pseudomonadati</taxon>
        <taxon>Bacteroidota</taxon>
        <taxon>Bacteroidia</taxon>
        <taxon>Bacteroidales</taxon>
        <taxon>Bacteroidaceae</taxon>
        <taxon>Phocaeicola</taxon>
    </lineage>
</organism>
<dbReference type="EMBL" id="QSFT01000051">
    <property type="protein sequence ID" value="RHA72998.1"/>
    <property type="molecule type" value="Genomic_DNA"/>
</dbReference>
<name>A0A413SVH8_9BACT</name>
<reference evidence="2 3" key="1">
    <citation type="submission" date="2018-08" db="EMBL/GenBank/DDBJ databases">
        <title>A genome reference for cultivated species of the human gut microbiota.</title>
        <authorList>
            <person name="Zou Y."/>
            <person name="Xue W."/>
            <person name="Luo G."/>
        </authorList>
    </citation>
    <scope>NUCLEOTIDE SEQUENCE [LARGE SCALE GENOMIC DNA]</scope>
    <source>
        <strain evidence="2 3">AM42-38</strain>
    </source>
</reference>
<sequence length="126" mass="14793">MKKKIRIEYPLNPSSGSIIWATISTPSGLQRWFADKVSNVGKLFTFQWGKTETRKAEVINFRTESFIRFHWADEDTKTFFELKMNYNELTSDYLLEVTDFADPGEEEDVRSLWDSQIEVLRRVCGL</sequence>
<dbReference type="InterPro" id="IPR023393">
    <property type="entry name" value="START-like_dom_sf"/>
</dbReference>
<accession>A0A413SVH8</accession>